<dbReference type="EMBL" id="REGN01002484">
    <property type="protein sequence ID" value="RNA27841.1"/>
    <property type="molecule type" value="Genomic_DNA"/>
</dbReference>
<keyword evidence="3" id="KW-1185">Reference proteome</keyword>
<feature type="region of interest" description="Disordered" evidence="1">
    <location>
        <begin position="50"/>
        <end position="72"/>
    </location>
</feature>
<sequence>MDWFSLTASNTNKYYKCSLLPITLSTSIAASVGSASANTSSFHGYRTINKLRQKKHSASQGRGKTTSQRYKN</sequence>
<gene>
    <name evidence="2" type="ORF">BpHYR1_049944</name>
</gene>
<evidence type="ECO:0000256" key="1">
    <source>
        <dbReference type="SAM" id="MobiDB-lite"/>
    </source>
</evidence>
<proteinExistence type="predicted"/>
<evidence type="ECO:0000313" key="2">
    <source>
        <dbReference type="EMBL" id="RNA27841.1"/>
    </source>
</evidence>
<dbReference type="AlphaFoldDB" id="A0A3M7RWA8"/>
<name>A0A3M7RWA8_BRAPC</name>
<dbReference type="Proteomes" id="UP000276133">
    <property type="component" value="Unassembled WGS sequence"/>
</dbReference>
<reference evidence="2 3" key="1">
    <citation type="journal article" date="2018" name="Sci. Rep.">
        <title>Genomic signatures of local adaptation to the degree of environmental predictability in rotifers.</title>
        <authorList>
            <person name="Franch-Gras L."/>
            <person name="Hahn C."/>
            <person name="Garcia-Roger E.M."/>
            <person name="Carmona M.J."/>
            <person name="Serra M."/>
            <person name="Gomez A."/>
        </authorList>
    </citation>
    <scope>NUCLEOTIDE SEQUENCE [LARGE SCALE GENOMIC DNA]</scope>
    <source>
        <strain evidence="2">HYR1</strain>
    </source>
</reference>
<evidence type="ECO:0000313" key="3">
    <source>
        <dbReference type="Proteomes" id="UP000276133"/>
    </source>
</evidence>
<accession>A0A3M7RWA8</accession>
<organism evidence="2 3">
    <name type="scientific">Brachionus plicatilis</name>
    <name type="common">Marine rotifer</name>
    <name type="synonym">Brachionus muelleri</name>
    <dbReference type="NCBI Taxonomy" id="10195"/>
    <lineage>
        <taxon>Eukaryota</taxon>
        <taxon>Metazoa</taxon>
        <taxon>Spiralia</taxon>
        <taxon>Gnathifera</taxon>
        <taxon>Rotifera</taxon>
        <taxon>Eurotatoria</taxon>
        <taxon>Monogononta</taxon>
        <taxon>Pseudotrocha</taxon>
        <taxon>Ploima</taxon>
        <taxon>Brachionidae</taxon>
        <taxon>Brachionus</taxon>
    </lineage>
</organism>
<comment type="caution">
    <text evidence="2">The sequence shown here is derived from an EMBL/GenBank/DDBJ whole genome shotgun (WGS) entry which is preliminary data.</text>
</comment>
<protein>
    <submittedName>
        <fullName evidence="2">Uncharacterized protein</fullName>
    </submittedName>
</protein>
<feature type="compositionally biased region" description="Polar residues" evidence="1">
    <location>
        <begin position="58"/>
        <end position="72"/>
    </location>
</feature>